<evidence type="ECO:0000256" key="8">
    <source>
        <dbReference type="SAM" id="SignalP"/>
    </source>
</evidence>
<proteinExistence type="inferred from homology"/>
<comment type="similarity">
    <text evidence="2 6">Belongs to the elicitin family.</text>
</comment>
<dbReference type="GO" id="GO:0052040">
    <property type="term" value="P:symbiont-mediated perturbation of host programmed cell death"/>
    <property type="evidence" value="ECO:0007669"/>
    <property type="project" value="UniProtKB-UniRule"/>
</dbReference>
<evidence type="ECO:0000256" key="2">
    <source>
        <dbReference type="ARBA" id="ARBA00009544"/>
    </source>
</evidence>
<keyword evidence="10" id="KW-1185">Reference proteome</keyword>
<dbReference type="InterPro" id="IPR002200">
    <property type="entry name" value="Elicitin"/>
</dbReference>
<comment type="caution">
    <text evidence="9">The sequence shown here is derived from an EMBL/GenBank/DDBJ whole genome shotgun (WGS) entry which is preliminary data.</text>
</comment>
<dbReference type="OrthoDB" id="10368605at2759"/>
<comment type="subcellular location">
    <subcellularLocation>
        <location evidence="1 6">Secreted</location>
    </subcellularLocation>
</comment>
<organism evidence="9 10">
    <name type="scientific">Pythium oligandrum</name>
    <name type="common">Mycoparasitic fungus</name>
    <dbReference type="NCBI Taxonomy" id="41045"/>
    <lineage>
        <taxon>Eukaryota</taxon>
        <taxon>Sar</taxon>
        <taxon>Stramenopiles</taxon>
        <taxon>Oomycota</taxon>
        <taxon>Peronosporomycetes</taxon>
        <taxon>Pythiales</taxon>
        <taxon>Pythiaceae</taxon>
        <taxon>Pythium</taxon>
    </lineage>
</organism>
<evidence type="ECO:0000256" key="6">
    <source>
        <dbReference type="RuleBase" id="RU368111"/>
    </source>
</evidence>
<dbReference type="InterPro" id="IPR036470">
    <property type="entry name" value="Elicitin_sf"/>
</dbReference>
<evidence type="ECO:0000256" key="1">
    <source>
        <dbReference type="ARBA" id="ARBA00004613"/>
    </source>
</evidence>
<keyword evidence="5 6" id="KW-1015">Disulfide bond</keyword>
<dbReference type="Gene3D" id="1.10.239.10">
    <property type="entry name" value="Elicitin domain"/>
    <property type="match status" value="1"/>
</dbReference>
<dbReference type="Proteomes" id="UP000794436">
    <property type="component" value="Unassembled WGS sequence"/>
</dbReference>
<dbReference type="SUPFAM" id="SSF48647">
    <property type="entry name" value="Fungal elicitin"/>
    <property type="match status" value="1"/>
</dbReference>
<keyword evidence="4 6" id="KW-0928">Hypersensitive response elicitation</keyword>
<comment type="function">
    <text evidence="6">Induces local and distal defense responses (incompatible hypersensitive reaction) in plants from the solanaceae and cruciferae families. Elicits leaf necrosis and causes the accumulation of pathogenesis-related proteins. Might interact with the lipidic molecules of the plasma membrane.</text>
</comment>
<keyword evidence="3 6" id="KW-0964">Secreted</keyword>
<accession>A0A8K1FIB6</accession>
<evidence type="ECO:0000256" key="3">
    <source>
        <dbReference type="ARBA" id="ARBA00022525"/>
    </source>
</evidence>
<evidence type="ECO:0000256" key="7">
    <source>
        <dbReference type="SAM" id="MobiDB-lite"/>
    </source>
</evidence>
<gene>
    <name evidence="9" type="ORF">Poli38472_010967</name>
</gene>
<sequence>MKTSVIALTALATVASAAEQCVYSTVSTQLHSLGTEIADCTTATGINVARPTEPFSAEQQSQICNKCTTLVDKVTPMTWPDCEMALGGKNQTLTAYFDGMVGKCKAGGATTTTSTENTATAGSSAGKTGSTTGNTTETGSSTGEVTAPTGGAPTPSPSSANIVTPLSVVVAAVVSVAAFAF</sequence>
<protein>
    <recommendedName>
        <fullName evidence="6">Elicitin</fullName>
    </recommendedName>
</protein>
<name>A0A8K1FIB6_PYTOL</name>
<reference evidence="9" key="1">
    <citation type="submission" date="2019-03" db="EMBL/GenBank/DDBJ databases">
        <title>Long read genome sequence of the mycoparasitic Pythium oligandrum ATCC 38472 isolated from sugarbeet rhizosphere.</title>
        <authorList>
            <person name="Gaulin E."/>
        </authorList>
    </citation>
    <scope>NUCLEOTIDE SEQUENCE</scope>
    <source>
        <strain evidence="9">ATCC 38472_TT</strain>
    </source>
</reference>
<dbReference type="Pfam" id="PF00964">
    <property type="entry name" value="Elicitin"/>
    <property type="match status" value="1"/>
</dbReference>
<evidence type="ECO:0000256" key="5">
    <source>
        <dbReference type="ARBA" id="ARBA00023157"/>
    </source>
</evidence>
<dbReference type="EMBL" id="SPLM01000075">
    <property type="protein sequence ID" value="TMW61904.1"/>
    <property type="molecule type" value="Genomic_DNA"/>
</dbReference>
<dbReference type="AlphaFoldDB" id="A0A8K1FIB6"/>
<feature type="signal peptide" evidence="8">
    <location>
        <begin position="1"/>
        <end position="17"/>
    </location>
</feature>
<evidence type="ECO:0000313" key="10">
    <source>
        <dbReference type="Proteomes" id="UP000794436"/>
    </source>
</evidence>
<evidence type="ECO:0000313" key="9">
    <source>
        <dbReference type="EMBL" id="TMW61904.1"/>
    </source>
</evidence>
<evidence type="ECO:0000256" key="4">
    <source>
        <dbReference type="ARBA" id="ARBA00022978"/>
    </source>
</evidence>
<keyword evidence="8" id="KW-0732">Signal</keyword>
<feature type="chain" id="PRO_5035467585" description="Elicitin" evidence="8">
    <location>
        <begin position="18"/>
        <end position="181"/>
    </location>
</feature>
<dbReference type="GO" id="GO:0005576">
    <property type="term" value="C:extracellular region"/>
    <property type="evidence" value="ECO:0007669"/>
    <property type="project" value="UniProtKB-SubCell"/>
</dbReference>
<feature type="region of interest" description="Disordered" evidence="7">
    <location>
        <begin position="108"/>
        <end position="159"/>
    </location>
</feature>